<evidence type="ECO:0000313" key="3">
    <source>
        <dbReference type="Proteomes" id="UP000290365"/>
    </source>
</evidence>
<reference evidence="2 3" key="1">
    <citation type="submission" date="2019-01" db="EMBL/GenBank/DDBJ databases">
        <title>Ktedonosporobacter rubrisoli SCAWS-G2.</title>
        <authorList>
            <person name="Huang Y."/>
            <person name="Yan B."/>
        </authorList>
    </citation>
    <scope>NUCLEOTIDE SEQUENCE [LARGE SCALE GENOMIC DNA]</scope>
    <source>
        <strain evidence="2 3">SCAWS-G2</strain>
    </source>
</reference>
<proteinExistence type="predicted"/>
<name>A0A4P6JLP0_KTERU</name>
<keyword evidence="3" id="KW-1185">Reference proteome</keyword>
<evidence type="ECO:0000313" key="2">
    <source>
        <dbReference type="EMBL" id="QBD76125.1"/>
    </source>
</evidence>
<evidence type="ECO:0000259" key="1">
    <source>
        <dbReference type="Pfam" id="PF02627"/>
    </source>
</evidence>
<dbReference type="InterPro" id="IPR021607">
    <property type="entry name" value="DUF3224"/>
</dbReference>
<dbReference type="Proteomes" id="UP000290365">
    <property type="component" value="Chromosome"/>
</dbReference>
<accession>A0A4P6JLP0</accession>
<dbReference type="OrthoDB" id="9802489at2"/>
<dbReference type="Pfam" id="PF02627">
    <property type="entry name" value="CMD"/>
    <property type="match status" value="1"/>
</dbReference>
<dbReference type="InterPro" id="IPR023159">
    <property type="entry name" value="SO1590-like_sf"/>
</dbReference>
<dbReference type="Gene3D" id="2.40.350.10">
    <property type="entry name" value="SO1590-like"/>
    <property type="match status" value="1"/>
</dbReference>
<dbReference type="GO" id="GO:0051920">
    <property type="term" value="F:peroxiredoxin activity"/>
    <property type="evidence" value="ECO:0007669"/>
    <property type="project" value="InterPro"/>
</dbReference>
<feature type="domain" description="Carboxymuconolactone decarboxylase-like" evidence="1">
    <location>
        <begin position="139"/>
        <end position="218"/>
    </location>
</feature>
<dbReference type="InterPro" id="IPR003779">
    <property type="entry name" value="CMD-like"/>
</dbReference>
<dbReference type="AlphaFoldDB" id="A0A4P6JLP0"/>
<sequence length="363" mass="40031">MKLASEERVMALDPVFGQMGIEAGRSIWSIEELTMREKTFLCLVADVCHPHLGLPFELHVGMGMKQGLTLEDFREVLRHLGPYAGYTACAMAFERLIEIARQMGIKEPLESPRPEADVALAPGYPTGVLDDLRQLDETFAAYVASHAHRVFGRGRLSRRERTLIWLAVDVLYQTLDASFLAHVDLALQSGVSRQDLRAVFRFLAEFGLPKAWRGLHALNNYFGRLPETRQYGPIASEIEVMDYQVKSIAERDESGLSLIETRLLEKFTGGLVGMGWADHVRVVSIDGSATFTGVERIKGTLDGLTGSFTLTATGSTDSAGMVHGNWEVVPGSGTGELTSLRGHGEFTAQEHHASNTTTYWFAS</sequence>
<dbReference type="PANTHER" id="PTHR33570">
    <property type="entry name" value="4-CARBOXYMUCONOLACTONE DECARBOXYLASE FAMILY PROTEIN"/>
    <property type="match status" value="1"/>
</dbReference>
<dbReference type="InterPro" id="IPR029032">
    <property type="entry name" value="AhpD-like"/>
</dbReference>
<dbReference type="SUPFAM" id="SSF69118">
    <property type="entry name" value="AhpD-like"/>
    <property type="match status" value="1"/>
</dbReference>
<protein>
    <submittedName>
        <fullName evidence="2">DUF3224 family protein</fullName>
    </submittedName>
</protein>
<dbReference type="SUPFAM" id="SSF159238">
    <property type="entry name" value="SO1590-like"/>
    <property type="match status" value="1"/>
</dbReference>
<dbReference type="KEGG" id="kbs:EPA93_08930"/>
<dbReference type="PANTHER" id="PTHR33570:SF2">
    <property type="entry name" value="CARBOXYMUCONOLACTONE DECARBOXYLASE-LIKE DOMAIN-CONTAINING PROTEIN"/>
    <property type="match status" value="1"/>
</dbReference>
<dbReference type="InterPro" id="IPR052512">
    <property type="entry name" value="4CMD/NDH-1_regulator"/>
</dbReference>
<organism evidence="2 3">
    <name type="scientific">Ktedonosporobacter rubrisoli</name>
    <dbReference type="NCBI Taxonomy" id="2509675"/>
    <lineage>
        <taxon>Bacteria</taxon>
        <taxon>Bacillati</taxon>
        <taxon>Chloroflexota</taxon>
        <taxon>Ktedonobacteria</taxon>
        <taxon>Ktedonobacterales</taxon>
        <taxon>Ktedonosporobacteraceae</taxon>
        <taxon>Ktedonosporobacter</taxon>
    </lineage>
</organism>
<gene>
    <name evidence="2" type="ORF">EPA93_08930</name>
</gene>
<dbReference type="Pfam" id="PF11528">
    <property type="entry name" value="DUF3224"/>
    <property type="match status" value="1"/>
</dbReference>
<dbReference type="Gene3D" id="1.20.1290.10">
    <property type="entry name" value="AhpD-like"/>
    <property type="match status" value="1"/>
</dbReference>
<dbReference type="RefSeq" id="WP_129886720.1">
    <property type="nucleotide sequence ID" value="NZ_CP035758.1"/>
</dbReference>
<dbReference type="EMBL" id="CP035758">
    <property type="protein sequence ID" value="QBD76125.1"/>
    <property type="molecule type" value="Genomic_DNA"/>
</dbReference>